<feature type="transmembrane region" description="Helical" evidence="6">
    <location>
        <begin position="352"/>
        <end position="369"/>
    </location>
</feature>
<dbReference type="Pfam" id="PF00535">
    <property type="entry name" value="Glycos_transf_2"/>
    <property type="match status" value="1"/>
</dbReference>
<organism evidence="8 9">
    <name type="scientific">Treponema maltophilum ATCC 51939</name>
    <dbReference type="NCBI Taxonomy" id="1125699"/>
    <lineage>
        <taxon>Bacteria</taxon>
        <taxon>Pseudomonadati</taxon>
        <taxon>Spirochaetota</taxon>
        <taxon>Spirochaetia</taxon>
        <taxon>Spirochaetales</taxon>
        <taxon>Treponemataceae</taxon>
        <taxon>Treponema</taxon>
    </lineage>
</organism>
<keyword evidence="3" id="KW-0328">Glycosyltransferase</keyword>
<evidence type="ECO:0000259" key="7">
    <source>
        <dbReference type="Pfam" id="PF00535"/>
    </source>
</evidence>
<keyword evidence="4" id="KW-0808">Transferase</keyword>
<keyword evidence="5 6" id="KW-0472">Membrane</keyword>
<evidence type="ECO:0000313" key="8">
    <source>
        <dbReference type="EMBL" id="EPF31763.1"/>
    </source>
</evidence>
<reference evidence="8 9" key="1">
    <citation type="submission" date="2013-04" db="EMBL/GenBank/DDBJ databases">
        <title>The Genome Sequence of Treponema maltophilum ATCC 51939.</title>
        <authorList>
            <consortium name="The Broad Institute Genomics Platform"/>
            <person name="Earl A."/>
            <person name="Ward D."/>
            <person name="Feldgarden M."/>
            <person name="Gevers D."/>
            <person name="Leonetti C."/>
            <person name="Blanton J.M."/>
            <person name="Dewhirst F.E."/>
            <person name="Izard J."/>
            <person name="Walker B."/>
            <person name="Young S."/>
            <person name="Zeng Q."/>
            <person name="Gargeya S."/>
            <person name="Fitzgerald M."/>
            <person name="Haas B."/>
            <person name="Abouelleil A."/>
            <person name="Allen A.W."/>
            <person name="Alvarado L."/>
            <person name="Arachchi H.M."/>
            <person name="Berlin A.M."/>
            <person name="Chapman S.B."/>
            <person name="Gainer-Dewar J."/>
            <person name="Goldberg J."/>
            <person name="Griggs A."/>
            <person name="Gujja S."/>
            <person name="Hansen M."/>
            <person name="Howarth C."/>
            <person name="Imamovic A."/>
            <person name="Ireland A."/>
            <person name="Larimer J."/>
            <person name="McCowan C."/>
            <person name="Murphy C."/>
            <person name="Pearson M."/>
            <person name="Poon T.W."/>
            <person name="Priest M."/>
            <person name="Roberts A."/>
            <person name="Saif S."/>
            <person name="Shea T."/>
            <person name="Sisk P."/>
            <person name="Sykes S."/>
            <person name="Wortman J."/>
            <person name="Nusbaum C."/>
            <person name="Birren B."/>
        </authorList>
    </citation>
    <scope>NUCLEOTIDE SEQUENCE [LARGE SCALE GENOMIC DNA]</scope>
    <source>
        <strain evidence="8 9">ATCC 51939</strain>
    </source>
</reference>
<dbReference type="STRING" id="1125699.HMPREF9194_02115"/>
<gene>
    <name evidence="8" type="ORF">HMPREF9194_02115</name>
</gene>
<dbReference type="InterPro" id="IPR001173">
    <property type="entry name" value="Glyco_trans_2-like"/>
</dbReference>
<feature type="transmembrane region" description="Helical" evidence="6">
    <location>
        <begin position="318"/>
        <end position="340"/>
    </location>
</feature>
<comment type="subcellular location">
    <subcellularLocation>
        <location evidence="1">Cell membrane</location>
    </subcellularLocation>
</comment>
<dbReference type="SUPFAM" id="SSF53448">
    <property type="entry name" value="Nucleotide-diphospho-sugar transferases"/>
    <property type="match status" value="1"/>
</dbReference>
<evidence type="ECO:0000256" key="1">
    <source>
        <dbReference type="ARBA" id="ARBA00004236"/>
    </source>
</evidence>
<feature type="domain" description="Glycosyltransferase 2-like" evidence="7">
    <location>
        <begin position="47"/>
        <end position="164"/>
    </location>
</feature>
<dbReference type="PANTHER" id="PTHR43646:SF2">
    <property type="entry name" value="GLYCOSYLTRANSFERASE 2-LIKE DOMAIN-CONTAINING PROTEIN"/>
    <property type="match status" value="1"/>
</dbReference>
<name>S3K0K7_TREMA</name>
<dbReference type="eggNOG" id="COG1215">
    <property type="taxonomic scope" value="Bacteria"/>
</dbReference>
<dbReference type="GO" id="GO:0016757">
    <property type="term" value="F:glycosyltransferase activity"/>
    <property type="evidence" value="ECO:0007669"/>
    <property type="project" value="UniProtKB-KW"/>
</dbReference>
<evidence type="ECO:0000256" key="5">
    <source>
        <dbReference type="ARBA" id="ARBA00023136"/>
    </source>
</evidence>
<protein>
    <recommendedName>
        <fullName evidence="7">Glycosyltransferase 2-like domain-containing protein</fullName>
    </recommendedName>
</protein>
<dbReference type="Gene3D" id="3.90.550.10">
    <property type="entry name" value="Spore Coat Polysaccharide Biosynthesis Protein SpsA, Chain A"/>
    <property type="match status" value="1"/>
</dbReference>
<evidence type="ECO:0000256" key="4">
    <source>
        <dbReference type="ARBA" id="ARBA00022679"/>
    </source>
</evidence>
<dbReference type="InterPro" id="IPR029044">
    <property type="entry name" value="Nucleotide-diphossugar_trans"/>
</dbReference>
<feature type="transmembrane region" description="Helical" evidence="6">
    <location>
        <begin position="285"/>
        <end position="311"/>
    </location>
</feature>
<dbReference type="GO" id="GO:0005886">
    <property type="term" value="C:plasma membrane"/>
    <property type="evidence" value="ECO:0007669"/>
    <property type="project" value="UniProtKB-SubCell"/>
</dbReference>
<accession>S3K0K7</accession>
<dbReference type="CDD" id="cd06423">
    <property type="entry name" value="CESA_like"/>
    <property type="match status" value="1"/>
</dbReference>
<evidence type="ECO:0000256" key="6">
    <source>
        <dbReference type="SAM" id="Phobius"/>
    </source>
</evidence>
<feature type="transmembrane region" description="Helical" evidence="6">
    <location>
        <begin position="6"/>
        <end position="30"/>
    </location>
</feature>
<proteinExistence type="predicted"/>
<dbReference type="AlphaFoldDB" id="S3K0K7"/>
<keyword evidence="2" id="KW-1003">Cell membrane</keyword>
<evidence type="ECO:0000256" key="2">
    <source>
        <dbReference type="ARBA" id="ARBA00022475"/>
    </source>
</evidence>
<dbReference type="PANTHER" id="PTHR43646">
    <property type="entry name" value="GLYCOSYLTRANSFERASE"/>
    <property type="match status" value="1"/>
</dbReference>
<keyword evidence="6" id="KW-0812">Transmembrane</keyword>
<dbReference type="RefSeq" id="WP_016526372.1">
    <property type="nucleotide sequence ID" value="NZ_KE332518.1"/>
</dbReference>
<evidence type="ECO:0000256" key="3">
    <source>
        <dbReference type="ARBA" id="ARBA00022676"/>
    </source>
</evidence>
<dbReference type="OrthoDB" id="9806525at2"/>
<dbReference type="Proteomes" id="UP000014541">
    <property type="component" value="Unassembled WGS sequence"/>
</dbReference>
<keyword evidence="6" id="KW-1133">Transmembrane helix</keyword>
<dbReference type="EMBL" id="ATFF01000006">
    <property type="protein sequence ID" value="EPF31763.1"/>
    <property type="molecule type" value="Genomic_DNA"/>
</dbReference>
<evidence type="ECO:0000313" key="9">
    <source>
        <dbReference type="Proteomes" id="UP000014541"/>
    </source>
</evidence>
<feature type="transmembrane region" description="Helical" evidence="6">
    <location>
        <begin position="177"/>
        <end position="194"/>
    </location>
</feature>
<sequence length="386" mass="43591">MTSFVIVAFDWIIIALGAYFFCLATINALWMGKETRRAELTDGPLVSVLVPARDEEEHIVPCIESLMHQTYKNYEVLVLDDNSTDKTRELLNKLQALYPDKLKVFSGKALPEDWRGKVFAMKQLCGKAKGEYWLFTDADTVHSSSSVSLAITNILYHKVDFLSGYITQKTKTLGEKATVPSLYLLSGFILPLWVCKWGKSSALAVAIGQYICVKSASFMACGGFDLVKDKTTEDVFLARAMKKHGYKTVFLNLKDAAMCRMYTSWQSCVNGISKNIFDFMNKNNIILVLAVIGVFIFLALPPFLTIGLSIYTVLAAKAFTFTLAALWINMLLVGGTWVIVFTTQGVNWKHAFIYPLIFVNILYIAFISWRRSVFKKGYEWKGRMVY</sequence>
<dbReference type="PATRIC" id="fig|1125699.3.peg.2138"/>
<keyword evidence="9" id="KW-1185">Reference proteome</keyword>
<dbReference type="HOGENOM" id="CLU_038143_0_0_12"/>
<comment type="caution">
    <text evidence="8">The sequence shown here is derived from an EMBL/GenBank/DDBJ whole genome shotgun (WGS) entry which is preliminary data.</text>
</comment>